<dbReference type="STRING" id="83401.SAMN05421742_107113"/>
<evidence type="ECO:0000313" key="6">
    <source>
        <dbReference type="EMBL" id="SDH49597.1"/>
    </source>
</evidence>
<dbReference type="SMART" id="SM00422">
    <property type="entry name" value="HTH_MERR"/>
    <property type="match status" value="1"/>
</dbReference>
<gene>
    <name evidence="6" type="ORF">SAMN05421742_107113</name>
</gene>
<evidence type="ECO:0000256" key="4">
    <source>
        <dbReference type="SAM" id="Coils"/>
    </source>
</evidence>
<keyword evidence="1" id="KW-0805">Transcription regulation</keyword>
<dbReference type="InterPro" id="IPR047057">
    <property type="entry name" value="MerR_fam"/>
</dbReference>
<evidence type="ECO:0000256" key="1">
    <source>
        <dbReference type="ARBA" id="ARBA00023015"/>
    </source>
</evidence>
<keyword evidence="2 6" id="KW-0238">DNA-binding</keyword>
<evidence type="ECO:0000313" key="7">
    <source>
        <dbReference type="Proteomes" id="UP000217076"/>
    </source>
</evidence>
<dbReference type="PANTHER" id="PTHR30204">
    <property type="entry name" value="REDOX-CYCLING DRUG-SENSING TRANSCRIPTIONAL ACTIVATOR SOXR"/>
    <property type="match status" value="1"/>
</dbReference>
<dbReference type="Pfam" id="PF00376">
    <property type="entry name" value="MerR"/>
    <property type="match status" value="1"/>
</dbReference>
<dbReference type="Gene3D" id="1.10.1660.10">
    <property type="match status" value="1"/>
</dbReference>
<evidence type="ECO:0000259" key="5">
    <source>
        <dbReference type="PROSITE" id="PS50937"/>
    </source>
</evidence>
<dbReference type="PANTHER" id="PTHR30204:SF92">
    <property type="entry name" value="HTH-TYPE TRANSCRIPTIONAL REGULATOR ZNTR"/>
    <property type="match status" value="1"/>
</dbReference>
<reference evidence="7" key="1">
    <citation type="submission" date="2016-10" db="EMBL/GenBank/DDBJ databases">
        <authorList>
            <person name="Varghese N."/>
            <person name="Submissions S."/>
        </authorList>
    </citation>
    <scope>NUCLEOTIDE SEQUENCE [LARGE SCALE GENOMIC DNA]</scope>
    <source>
        <strain evidence="7">930I</strain>
    </source>
</reference>
<dbReference type="SUPFAM" id="SSF46955">
    <property type="entry name" value="Putative DNA-binding domain"/>
    <property type="match status" value="1"/>
</dbReference>
<keyword evidence="3" id="KW-0804">Transcription</keyword>
<dbReference type="Proteomes" id="UP000217076">
    <property type="component" value="Unassembled WGS sequence"/>
</dbReference>
<dbReference type="PRINTS" id="PR00040">
    <property type="entry name" value="HTHMERR"/>
</dbReference>
<dbReference type="InterPro" id="IPR009061">
    <property type="entry name" value="DNA-bd_dom_put_sf"/>
</dbReference>
<dbReference type="PROSITE" id="PS00552">
    <property type="entry name" value="HTH_MERR_1"/>
    <property type="match status" value="1"/>
</dbReference>
<accession>A0A1G8CVN0</accession>
<feature type="coiled-coil region" evidence="4">
    <location>
        <begin position="88"/>
        <end position="118"/>
    </location>
</feature>
<evidence type="ECO:0000256" key="2">
    <source>
        <dbReference type="ARBA" id="ARBA00023125"/>
    </source>
</evidence>
<evidence type="ECO:0000256" key="3">
    <source>
        <dbReference type="ARBA" id="ARBA00023163"/>
    </source>
</evidence>
<dbReference type="AlphaFoldDB" id="A0A1G8CVN0"/>
<dbReference type="RefSeq" id="WP_092620053.1">
    <property type="nucleotide sequence ID" value="NZ_FNCV01000007.1"/>
</dbReference>
<dbReference type="InterPro" id="IPR000551">
    <property type="entry name" value="MerR-type_HTH_dom"/>
</dbReference>
<dbReference type="GO" id="GO:0003700">
    <property type="term" value="F:DNA-binding transcription factor activity"/>
    <property type="evidence" value="ECO:0007669"/>
    <property type="project" value="InterPro"/>
</dbReference>
<feature type="domain" description="HTH merR-type" evidence="5">
    <location>
        <begin position="7"/>
        <end position="76"/>
    </location>
</feature>
<organism evidence="6 7">
    <name type="scientific">Roseospirillum parvum</name>
    <dbReference type="NCBI Taxonomy" id="83401"/>
    <lineage>
        <taxon>Bacteria</taxon>
        <taxon>Pseudomonadati</taxon>
        <taxon>Pseudomonadota</taxon>
        <taxon>Alphaproteobacteria</taxon>
        <taxon>Rhodospirillales</taxon>
        <taxon>Rhodospirillaceae</taxon>
        <taxon>Roseospirillum</taxon>
    </lineage>
</organism>
<dbReference type="InterPro" id="IPR015358">
    <property type="entry name" value="Tscrpt_reg_MerR_DNA-bd"/>
</dbReference>
<keyword evidence="4" id="KW-0175">Coiled coil</keyword>
<protein>
    <submittedName>
        <fullName evidence="6">DNA-binding transcriptional regulator, MerR family</fullName>
    </submittedName>
</protein>
<sequence>MPASHADYSIGQAARVAGVKVPTIRYYEAQGLLTPPPRTEGNQRRYGAAEVARLAFIRHARELGFPLPAIRDLLSLSDHPDQSCDAADAIARAQLAEVERRLENLTALKSELERMVDQCQGGRIANCRVIEVLANHDQCLAETHNPVT</sequence>
<dbReference type="GO" id="GO:0003677">
    <property type="term" value="F:DNA binding"/>
    <property type="evidence" value="ECO:0007669"/>
    <property type="project" value="UniProtKB-KW"/>
</dbReference>
<proteinExistence type="predicted"/>
<dbReference type="OrthoDB" id="9802944at2"/>
<dbReference type="PROSITE" id="PS50937">
    <property type="entry name" value="HTH_MERR_2"/>
    <property type="match status" value="1"/>
</dbReference>
<keyword evidence="7" id="KW-1185">Reference proteome</keyword>
<dbReference type="EMBL" id="FNCV01000007">
    <property type="protein sequence ID" value="SDH49597.1"/>
    <property type="molecule type" value="Genomic_DNA"/>
</dbReference>
<dbReference type="CDD" id="cd04785">
    <property type="entry name" value="HTH_CadR-PbrR-like"/>
    <property type="match status" value="1"/>
</dbReference>
<name>A0A1G8CVN0_9PROT</name>
<dbReference type="Pfam" id="PF09278">
    <property type="entry name" value="MerR-DNA-bind"/>
    <property type="match status" value="1"/>
</dbReference>